<dbReference type="GO" id="GO:0005634">
    <property type="term" value="C:nucleus"/>
    <property type="evidence" value="ECO:0007669"/>
    <property type="project" value="UniProtKB-SubCell"/>
</dbReference>
<evidence type="ECO:0000256" key="1">
    <source>
        <dbReference type="ARBA" id="ARBA00004123"/>
    </source>
</evidence>
<reference evidence="7 8" key="1">
    <citation type="journal article" date="2024" name="Proc. Natl. Acad. Sci. U.S.A.">
        <title>The genetic regulatory architecture and epigenomic basis for age-related changes in rattlesnake venom.</title>
        <authorList>
            <person name="Hogan M.P."/>
            <person name="Holding M.L."/>
            <person name="Nystrom G.S."/>
            <person name="Colston T.J."/>
            <person name="Bartlett D.A."/>
            <person name="Mason A.J."/>
            <person name="Ellsworth S.A."/>
            <person name="Rautsaw R.M."/>
            <person name="Lawrence K.C."/>
            <person name="Strickland J.L."/>
            <person name="He B."/>
            <person name="Fraser P."/>
            <person name="Margres M.J."/>
            <person name="Gilbert D.M."/>
            <person name="Gibbs H.L."/>
            <person name="Parkinson C.L."/>
            <person name="Rokyta D.R."/>
        </authorList>
    </citation>
    <scope>NUCLEOTIDE SEQUENCE [LARGE SCALE GENOMIC DNA]</scope>
    <source>
        <strain evidence="7">DRR0105</strain>
    </source>
</reference>
<dbReference type="InterPro" id="IPR026780">
    <property type="entry name" value="PNRC1/2"/>
</dbReference>
<evidence type="ECO:0000256" key="4">
    <source>
        <dbReference type="ARBA" id="ARBA00023163"/>
    </source>
</evidence>
<evidence type="ECO:0000256" key="6">
    <source>
        <dbReference type="SAM" id="MobiDB-lite"/>
    </source>
</evidence>
<dbReference type="PANTHER" id="PTHR15405">
    <property type="entry name" value="PROLINE-RICH NUCLEAR RECEPTOR COACTIVATOR"/>
    <property type="match status" value="1"/>
</dbReference>
<gene>
    <name evidence="7" type="ORF">NXF25_015299</name>
</gene>
<dbReference type="Pfam" id="PF15365">
    <property type="entry name" value="PNRC"/>
    <property type="match status" value="1"/>
</dbReference>
<feature type="compositionally biased region" description="Basic residues" evidence="6">
    <location>
        <begin position="41"/>
        <end position="60"/>
    </location>
</feature>
<name>A0AAW1AYF2_CROAD</name>
<keyword evidence="7" id="KW-0675">Receptor</keyword>
<dbReference type="EMBL" id="JAOTOJ010000011">
    <property type="protein sequence ID" value="KAK9394771.1"/>
    <property type="molecule type" value="Genomic_DNA"/>
</dbReference>
<keyword evidence="8" id="KW-1185">Reference proteome</keyword>
<comment type="subcellular location">
    <subcellularLocation>
        <location evidence="1">Nucleus</location>
    </subcellularLocation>
</comment>
<evidence type="ECO:0000313" key="8">
    <source>
        <dbReference type="Proteomes" id="UP001474421"/>
    </source>
</evidence>
<evidence type="ECO:0000256" key="5">
    <source>
        <dbReference type="ARBA" id="ARBA00023242"/>
    </source>
</evidence>
<proteinExistence type="predicted"/>
<keyword evidence="4" id="KW-0804">Transcription</keyword>
<evidence type="ECO:0000256" key="2">
    <source>
        <dbReference type="ARBA" id="ARBA00023015"/>
    </source>
</evidence>
<dbReference type="AlphaFoldDB" id="A0AAW1AYF2"/>
<accession>A0AAW1AYF2</accession>
<evidence type="ECO:0000256" key="3">
    <source>
        <dbReference type="ARBA" id="ARBA00023159"/>
    </source>
</evidence>
<keyword evidence="5" id="KW-0539">Nucleus</keyword>
<comment type="caution">
    <text evidence="7">The sequence shown here is derived from an EMBL/GenBank/DDBJ whole genome shotgun (WGS) entry which is preliminary data.</text>
</comment>
<sequence>MEKRKTRELVTFNLKMGGGERFSVPSVQSRNATKSHQQLNNRKKSKDQNSHMKKIHKKERGHGCNPSSVAWQAMHNEGKTTVHFQTNQTWNPALSHSLFMPQTNQNYAGAKFSEPPSPSVLPKPPSHWVTVSFNPADKEIMTFQLKTLLKVQA</sequence>
<keyword evidence="2" id="KW-0805">Transcription regulation</keyword>
<dbReference type="InterPro" id="IPR028322">
    <property type="entry name" value="PNRC-like_rgn"/>
</dbReference>
<protein>
    <submittedName>
        <fullName evidence="7">Proline-rich nuclear receptor coactivator 2</fullName>
    </submittedName>
</protein>
<organism evidence="7 8">
    <name type="scientific">Crotalus adamanteus</name>
    <name type="common">Eastern diamondback rattlesnake</name>
    <dbReference type="NCBI Taxonomy" id="8729"/>
    <lineage>
        <taxon>Eukaryota</taxon>
        <taxon>Metazoa</taxon>
        <taxon>Chordata</taxon>
        <taxon>Craniata</taxon>
        <taxon>Vertebrata</taxon>
        <taxon>Euteleostomi</taxon>
        <taxon>Lepidosauria</taxon>
        <taxon>Squamata</taxon>
        <taxon>Bifurcata</taxon>
        <taxon>Unidentata</taxon>
        <taxon>Episquamata</taxon>
        <taxon>Toxicofera</taxon>
        <taxon>Serpentes</taxon>
        <taxon>Colubroidea</taxon>
        <taxon>Viperidae</taxon>
        <taxon>Crotalinae</taxon>
        <taxon>Crotalus</taxon>
    </lineage>
</organism>
<dbReference type="GO" id="GO:0016071">
    <property type="term" value="P:mRNA metabolic process"/>
    <property type="evidence" value="ECO:0007669"/>
    <property type="project" value="UniProtKB-ARBA"/>
</dbReference>
<evidence type="ECO:0000313" key="7">
    <source>
        <dbReference type="EMBL" id="KAK9394771.1"/>
    </source>
</evidence>
<feature type="region of interest" description="Disordered" evidence="6">
    <location>
        <begin position="16"/>
        <end position="66"/>
    </location>
</feature>
<dbReference type="Proteomes" id="UP001474421">
    <property type="component" value="Unassembled WGS sequence"/>
</dbReference>
<keyword evidence="3" id="KW-0010">Activator</keyword>
<feature type="compositionally biased region" description="Polar residues" evidence="6">
    <location>
        <begin position="25"/>
        <end position="40"/>
    </location>
</feature>